<evidence type="ECO:0000313" key="2">
    <source>
        <dbReference type="Proteomes" id="UP000011713"/>
    </source>
</evidence>
<proteinExistence type="predicted"/>
<dbReference type="EMBL" id="JH598337">
    <property type="status" value="NOT_ANNOTATED_CDS"/>
    <property type="molecule type" value="Genomic_DNA"/>
</dbReference>
<keyword evidence="2" id="KW-1185">Reference proteome</keyword>
<dbReference type="HOGENOM" id="CLU_2404245_0_0_1"/>
<name>M4BJZ6_HYAAE</name>
<dbReference type="Proteomes" id="UP000011713">
    <property type="component" value="Unassembled WGS sequence"/>
</dbReference>
<dbReference type="AlphaFoldDB" id="M4BJZ6"/>
<evidence type="ECO:0000313" key="1">
    <source>
        <dbReference type="EnsemblProtists" id="HpaP806728"/>
    </source>
</evidence>
<dbReference type="VEuPathDB" id="FungiDB:HpaG806728"/>
<reference evidence="2" key="1">
    <citation type="journal article" date="2010" name="Science">
        <title>Signatures of adaptation to obligate biotrophy in the Hyaloperonospora arabidopsidis genome.</title>
        <authorList>
            <person name="Baxter L."/>
            <person name="Tripathy S."/>
            <person name="Ishaque N."/>
            <person name="Boot N."/>
            <person name="Cabral A."/>
            <person name="Kemen E."/>
            <person name="Thines M."/>
            <person name="Ah-Fong A."/>
            <person name="Anderson R."/>
            <person name="Badejoko W."/>
            <person name="Bittner-Eddy P."/>
            <person name="Boore J.L."/>
            <person name="Chibucos M.C."/>
            <person name="Coates M."/>
            <person name="Dehal P."/>
            <person name="Delehaunty K."/>
            <person name="Dong S."/>
            <person name="Downton P."/>
            <person name="Dumas B."/>
            <person name="Fabro G."/>
            <person name="Fronick C."/>
            <person name="Fuerstenberg S.I."/>
            <person name="Fulton L."/>
            <person name="Gaulin E."/>
            <person name="Govers F."/>
            <person name="Hughes L."/>
            <person name="Humphray S."/>
            <person name="Jiang R.H."/>
            <person name="Judelson H."/>
            <person name="Kamoun S."/>
            <person name="Kyung K."/>
            <person name="Meijer H."/>
            <person name="Minx P."/>
            <person name="Morris P."/>
            <person name="Nelson J."/>
            <person name="Phuntumart V."/>
            <person name="Qutob D."/>
            <person name="Rehmany A."/>
            <person name="Rougon-Cardoso A."/>
            <person name="Ryden P."/>
            <person name="Torto-Alalibo T."/>
            <person name="Studholme D."/>
            <person name="Wang Y."/>
            <person name="Win J."/>
            <person name="Wood J."/>
            <person name="Clifton S.W."/>
            <person name="Rogers J."/>
            <person name="Van den Ackerveken G."/>
            <person name="Jones J.D."/>
            <person name="McDowell J.M."/>
            <person name="Beynon J."/>
            <person name="Tyler B.M."/>
        </authorList>
    </citation>
    <scope>NUCLEOTIDE SEQUENCE [LARGE SCALE GENOMIC DNA]</scope>
    <source>
        <strain evidence="2">Emoy2</strain>
    </source>
</reference>
<sequence>MQLMHISANGTRDLLPFTGIDIVKQLQCNRMCSSDGYLPESRKTVRQRILPCCVFRAMSHGLMQVSSCRAGDEVAYDACIERTHLDSDDKQWA</sequence>
<reference evidence="1" key="2">
    <citation type="submission" date="2015-06" db="UniProtKB">
        <authorList>
            <consortium name="EnsemblProtists"/>
        </authorList>
    </citation>
    <scope>IDENTIFICATION</scope>
    <source>
        <strain evidence="1">Emoy2</strain>
    </source>
</reference>
<accession>M4BJZ6</accession>
<dbReference type="EnsemblProtists" id="HpaT806728">
    <property type="protein sequence ID" value="HpaP806728"/>
    <property type="gene ID" value="HpaG806728"/>
</dbReference>
<organism evidence="1 2">
    <name type="scientific">Hyaloperonospora arabidopsidis (strain Emoy2)</name>
    <name type="common">Downy mildew agent</name>
    <name type="synonym">Peronospora arabidopsidis</name>
    <dbReference type="NCBI Taxonomy" id="559515"/>
    <lineage>
        <taxon>Eukaryota</taxon>
        <taxon>Sar</taxon>
        <taxon>Stramenopiles</taxon>
        <taxon>Oomycota</taxon>
        <taxon>Peronosporomycetes</taxon>
        <taxon>Peronosporales</taxon>
        <taxon>Peronosporaceae</taxon>
        <taxon>Hyaloperonospora</taxon>
    </lineage>
</organism>
<protein>
    <submittedName>
        <fullName evidence="1">Uncharacterized protein</fullName>
    </submittedName>
</protein>
<dbReference type="InParanoid" id="M4BJZ6"/>